<dbReference type="AlphaFoldDB" id="A0A084AME8"/>
<name>A0A084AME8_STACB</name>
<gene>
    <name evidence="1" type="ORF">S7711_04808</name>
</gene>
<evidence type="ECO:0000313" key="2">
    <source>
        <dbReference type="Proteomes" id="UP000028045"/>
    </source>
</evidence>
<dbReference type="EMBL" id="KL648657">
    <property type="protein sequence ID" value="KEY66477.1"/>
    <property type="molecule type" value="Genomic_DNA"/>
</dbReference>
<reference evidence="1 2" key="1">
    <citation type="journal article" date="2014" name="BMC Genomics">
        <title>Comparative genome sequencing reveals chemotype-specific gene clusters in the toxigenic black mold Stachybotrys.</title>
        <authorList>
            <person name="Semeiks J."/>
            <person name="Borek D."/>
            <person name="Otwinowski Z."/>
            <person name="Grishin N.V."/>
        </authorList>
    </citation>
    <scope>NUCLEOTIDE SEQUENCE [LARGE SCALE GENOMIC DNA]</scope>
    <source>
        <strain evidence="2">CBS 109288 / IBT 7711</strain>
    </source>
</reference>
<organism evidence="1 2">
    <name type="scientific">Stachybotrys chartarum (strain CBS 109288 / IBT 7711)</name>
    <name type="common">Toxic black mold</name>
    <name type="synonym">Stilbospora chartarum</name>
    <dbReference type="NCBI Taxonomy" id="1280523"/>
    <lineage>
        <taxon>Eukaryota</taxon>
        <taxon>Fungi</taxon>
        <taxon>Dikarya</taxon>
        <taxon>Ascomycota</taxon>
        <taxon>Pezizomycotina</taxon>
        <taxon>Sordariomycetes</taxon>
        <taxon>Hypocreomycetidae</taxon>
        <taxon>Hypocreales</taxon>
        <taxon>Stachybotryaceae</taxon>
        <taxon>Stachybotrys</taxon>
    </lineage>
</organism>
<evidence type="ECO:0000313" key="1">
    <source>
        <dbReference type="EMBL" id="KEY66477.1"/>
    </source>
</evidence>
<sequence length="114" mass="12508">MTSLLACVRRAMRWSFLALLLLHVPFILNGLVGGLFWAREVVALEGRMVQHYLENMETARRREWFSIPGGPGILDSIVAPYFIPQLHTPGNDSIATTVPLSHPITKAGAPDGAS</sequence>
<proteinExistence type="predicted"/>
<accession>A0A084AME8</accession>
<keyword evidence="2" id="KW-1185">Reference proteome</keyword>
<protein>
    <submittedName>
        <fullName evidence="1">Uncharacterized protein</fullName>
    </submittedName>
</protein>
<dbReference type="Proteomes" id="UP000028045">
    <property type="component" value="Unassembled WGS sequence"/>
</dbReference>
<dbReference type="HOGENOM" id="CLU_2122670_0_0_1"/>